<dbReference type="InterPro" id="IPR023404">
    <property type="entry name" value="rSAM_horseshoe"/>
</dbReference>
<dbReference type="SFLD" id="SFLDF00562">
    <property type="entry name" value="HemN-like__clustered_with_heat"/>
    <property type="match status" value="1"/>
</dbReference>
<dbReference type="InterPro" id="IPR004559">
    <property type="entry name" value="HemW-like"/>
</dbReference>
<dbReference type="InterPro" id="IPR006638">
    <property type="entry name" value="Elp3/MiaA/NifB-like_rSAM"/>
</dbReference>
<proteinExistence type="inferred from homology"/>
<dbReference type="PROSITE" id="PS51918">
    <property type="entry name" value="RADICAL_SAM"/>
    <property type="match status" value="1"/>
</dbReference>
<accession>A0ABT1Z9Z1</accession>
<dbReference type="EMBL" id="JANSKA010000005">
    <property type="protein sequence ID" value="MCR9037025.1"/>
    <property type="molecule type" value="Genomic_DNA"/>
</dbReference>
<keyword evidence="5" id="KW-1185">Reference proteome</keyword>
<comment type="caution">
    <text evidence="4">The sequence shown here is derived from an EMBL/GenBank/DDBJ whole genome shotgun (WGS) entry which is preliminary data.</text>
</comment>
<evidence type="ECO:0000313" key="5">
    <source>
        <dbReference type="Proteomes" id="UP001204320"/>
    </source>
</evidence>
<dbReference type="SFLD" id="SFLDG01065">
    <property type="entry name" value="anaerobic_coproporphyrinogen-I"/>
    <property type="match status" value="1"/>
</dbReference>
<evidence type="ECO:0000259" key="3">
    <source>
        <dbReference type="PROSITE" id="PS51918"/>
    </source>
</evidence>
<dbReference type="PANTHER" id="PTHR13932">
    <property type="entry name" value="COPROPORPHYRINIGEN III OXIDASE"/>
    <property type="match status" value="1"/>
</dbReference>
<reference evidence="4 5" key="1">
    <citation type="submission" date="2022-08" db="EMBL/GenBank/DDBJ databases">
        <title>Tractidigestivibacter montrealensis type strain KD21.</title>
        <authorList>
            <person name="Diop K."/>
            <person name="Richard C."/>
            <person name="Routy B."/>
        </authorList>
    </citation>
    <scope>NUCLEOTIDE SEQUENCE [LARGE SCALE GENOMIC DNA]</scope>
    <source>
        <strain evidence="4 5">KD21</strain>
    </source>
</reference>
<dbReference type="Gene3D" id="3.80.30.20">
    <property type="entry name" value="tm_1862 like domain"/>
    <property type="match status" value="1"/>
</dbReference>
<dbReference type="SMART" id="SM00729">
    <property type="entry name" value="Elp3"/>
    <property type="match status" value="1"/>
</dbReference>
<dbReference type="Proteomes" id="UP001204320">
    <property type="component" value="Unassembled WGS sequence"/>
</dbReference>
<dbReference type="InterPro" id="IPR058240">
    <property type="entry name" value="rSAM_sf"/>
</dbReference>
<dbReference type="SFLD" id="SFLDS00029">
    <property type="entry name" value="Radical_SAM"/>
    <property type="match status" value="1"/>
</dbReference>
<sequence>MPSSIAIGSGRAWRERLSSAGIDALYLHVPFCARKCAYCDFASWATTRGDVLPRRYAEALERQVEQVSHLGLLDGCETAYVGGGTPTLLGEALGGLVRCVMECAPGIRELTCEANPDSLSDNVLREVAAAGCTRLSIGVQSLCDSELGELDRLHDAERARERVAAAVGGGLDVSCDLMCAIPLQTSDSWQATLEGVASLGVGHVSVYPLQIEDGTALAQKVGDEQPSWNSSDTQAARMEQAQSVLEDCGYRRYEVASYARLPEKECSHNKMYWTGRPYLGLGTGAASMLTAEGYKRLLEACPQLGPLPEGMTRARLRVVSGRDQIAANGRLSSLTFEEEFLTERQAAAEDLMLGARLACGLDAGLVAYTHDLLGESVDKTLNRLVREGFLSDALTPTQRGWLLGNELYGELWDLAGDTETLTRRSA</sequence>
<evidence type="ECO:0000256" key="1">
    <source>
        <dbReference type="ARBA" id="ARBA00006100"/>
    </source>
</evidence>
<gene>
    <name evidence="4" type="ORF">NVS32_08715</name>
</gene>
<evidence type="ECO:0000256" key="2">
    <source>
        <dbReference type="ARBA" id="ARBA00017228"/>
    </source>
</evidence>
<dbReference type="Pfam" id="PF04055">
    <property type="entry name" value="Radical_SAM"/>
    <property type="match status" value="1"/>
</dbReference>
<dbReference type="RefSeq" id="WP_258499460.1">
    <property type="nucleotide sequence ID" value="NZ_JANSKA010000005.1"/>
</dbReference>
<dbReference type="PANTHER" id="PTHR13932:SF5">
    <property type="entry name" value="RADICAL S-ADENOSYL METHIONINE DOMAIN-CONTAINING PROTEIN 1, MITOCHONDRIAL"/>
    <property type="match status" value="1"/>
</dbReference>
<protein>
    <recommendedName>
        <fullName evidence="2">Heme chaperone HemW</fullName>
    </recommendedName>
</protein>
<dbReference type="SUPFAM" id="SSF102114">
    <property type="entry name" value="Radical SAM enzymes"/>
    <property type="match status" value="1"/>
</dbReference>
<evidence type="ECO:0000313" key="4">
    <source>
        <dbReference type="EMBL" id="MCR9037025.1"/>
    </source>
</evidence>
<organism evidence="4 5">
    <name type="scientific">Tractidigestivibacter montrealensis</name>
    <dbReference type="NCBI Taxonomy" id="2972466"/>
    <lineage>
        <taxon>Bacteria</taxon>
        <taxon>Bacillati</taxon>
        <taxon>Actinomycetota</taxon>
        <taxon>Coriobacteriia</taxon>
        <taxon>Coriobacteriales</taxon>
        <taxon>Atopobiaceae</taxon>
        <taxon>Tractidigestivibacter</taxon>
    </lineage>
</organism>
<dbReference type="InterPro" id="IPR007197">
    <property type="entry name" value="rSAM"/>
</dbReference>
<feature type="domain" description="Radical SAM core" evidence="3">
    <location>
        <begin position="17"/>
        <end position="251"/>
    </location>
</feature>
<comment type="similarity">
    <text evidence="1">Belongs to the anaerobic coproporphyrinogen-III oxidase family. HemW subfamily.</text>
</comment>
<dbReference type="InterPro" id="IPR034505">
    <property type="entry name" value="Coproporphyrinogen-III_oxidase"/>
</dbReference>
<dbReference type="SFLD" id="SFLDG01082">
    <property type="entry name" value="B12-binding_domain_containing"/>
    <property type="match status" value="1"/>
</dbReference>
<dbReference type="CDD" id="cd01335">
    <property type="entry name" value="Radical_SAM"/>
    <property type="match status" value="1"/>
</dbReference>
<name>A0ABT1Z9Z1_9ACTN</name>